<reference evidence="1 2" key="1">
    <citation type="submission" date="2016-05" db="EMBL/GenBank/DDBJ databases">
        <title>Genomic and physiological characterization of Planctopirus sp. isolated from fresh water lake.</title>
        <authorList>
            <person name="Subhash Y."/>
            <person name="Ramana C."/>
        </authorList>
    </citation>
    <scope>NUCLEOTIDE SEQUENCE [LARGE SCALE GENOMIC DNA]</scope>
    <source>
        <strain evidence="1 2">JC280</strain>
    </source>
</reference>
<organism evidence="1 2">
    <name type="scientific">Planctopirus hydrillae</name>
    <dbReference type="NCBI Taxonomy" id="1841610"/>
    <lineage>
        <taxon>Bacteria</taxon>
        <taxon>Pseudomonadati</taxon>
        <taxon>Planctomycetota</taxon>
        <taxon>Planctomycetia</taxon>
        <taxon>Planctomycetales</taxon>
        <taxon>Planctomycetaceae</taxon>
        <taxon>Planctopirus</taxon>
    </lineage>
</organism>
<name>A0A1C3ENE8_9PLAN</name>
<dbReference type="STRING" id="1841610.A6X21_03525"/>
<evidence type="ECO:0000313" key="2">
    <source>
        <dbReference type="Proteomes" id="UP000094828"/>
    </source>
</evidence>
<gene>
    <name evidence="1" type="ORF">A6X21_03525</name>
</gene>
<dbReference type="Proteomes" id="UP000094828">
    <property type="component" value="Unassembled WGS sequence"/>
</dbReference>
<proteinExistence type="predicted"/>
<accession>A0A1C3ENE8</accession>
<protein>
    <submittedName>
        <fullName evidence="1">Uncharacterized protein</fullName>
    </submittedName>
</protein>
<keyword evidence="2" id="KW-1185">Reference proteome</keyword>
<dbReference type="AlphaFoldDB" id="A0A1C3ENE8"/>
<sequence length="134" mass="16091">MSQRTVRLSSFEEYLASEDDSLQVRAFEEQERELRRSRFPHTVTLQLSFAELDYANRWCWQHFGPADGNCLQYYSDYPACDLAGAHSHKGKWIWYWLVKTEYNFGFCEWCFFELSDQNRFLASVSEIHWGEKYT</sequence>
<evidence type="ECO:0000313" key="1">
    <source>
        <dbReference type="EMBL" id="ODA34748.1"/>
    </source>
</evidence>
<dbReference type="EMBL" id="LYDR01000039">
    <property type="protein sequence ID" value="ODA34748.1"/>
    <property type="molecule type" value="Genomic_DNA"/>
</dbReference>
<comment type="caution">
    <text evidence="1">The sequence shown here is derived from an EMBL/GenBank/DDBJ whole genome shotgun (WGS) entry which is preliminary data.</text>
</comment>